<evidence type="ECO:0000256" key="4">
    <source>
        <dbReference type="ARBA" id="ARBA00022695"/>
    </source>
</evidence>
<feature type="transmembrane region" description="Helical" evidence="8">
    <location>
        <begin position="33"/>
        <end position="50"/>
    </location>
</feature>
<dbReference type="PANTHER" id="PTHR46390">
    <property type="entry name" value="MANNOSE-1-PHOSPHATE GUANYLYLTRANSFERASE"/>
    <property type="match status" value="1"/>
</dbReference>
<dbReference type="RefSeq" id="WP_246075200.1">
    <property type="nucleotide sequence ID" value="NZ_FXTP01000006.1"/>
</dbReference>
<feature type="domain" description="MannoseP isomerase/GMP-like beta-helix" evidence="10">
    <location>
        <begin position="336"/>
        <end position="385"/>
    </location>
</feature>
<keyword evidence="8" id="KW-1133">Transmembrane helix</keyword>
<comment type="catalytic activity">
    <reaction evidence="7">
        <text>alpha-D-mannose 1-phosphate + GTP + H(+) = GDP-alpha-D-mannose + diphosphate</text>
        <dbReference type="Rhea" id="RHEA:15229"/>
        <dbReference type="ChEBI" id="CHEBI:15378"/>
        <dbReference type="ChEBI" id="CHEBI:33019"/>
        <dbReference type="ChEBI" id="CHEBI:37565"/>
        <dbReference type="ChEBI" id="CHEBI:57527"/>
        <dbReference type="ChEBI" id="CHEBI:58409"/>
        <dbReference type="EC" id="2.7.7.13"/>
    </reaction>
</comment>
<feature type="domain" description="Nucleotidyl transferase" evidence="9">
    <location>
        <begin position="38"/>
        <end position="322"/>
    </location>
</feature>
<reference evidence="11 12" key="1">
    <citation type="submission" date="2017-05" db="EMBL/GenBank/DDBJ databases">
        <authorList>
            <person name="Varghese N."/>
            <person name="Submissions S."/>
        </authorList>
    </citation>
    <scope>NUCLEOTIDE SEQUENCE [LARGE SCALE GENOMIC DNA]</scope>
    <source>
        <strain evidence="11 12">DSM 21985</strain>
    </source>
</reference>
<keyword evidence="3 11" id="KW-0808">Transferase</keyword>
<evidence type="ECO:0000313" key="12">
    <source>
        <dbReference type="Proteomes" id="UP000317557"/>
    </source>
</evidence>
<name>A0A521CQR3_9BACT</name>
<dbReference type="Pfam" id="PF00483">
    <property type="entry name" value="NTP_transferase"/>
    <property type="match status" value="1"/>
</dbReference>
<evidence type="ECO:0000256" key="3">
    <source>
        <dbReference type="ARBA" id="ARBA00022679"/>
    </source>
</evidence>
<dbReference type="Gene3D" id="3.90.550.10">
    <property type="entry name" value="Spore Coat Polysaccharide Biosynthesis Protein SpsA, Chain A"/>
    <property type="match status" value="1"/>
</dbReference>
<keyword evidence="4 11" id="KW-0548">Nucleotidyltransferase</keyword>
<organism evidence="11 12">
    <name type="scientific">Gracilimonas mengyeensis</name>
    <dbReference type="NCBI Taxonomy" id="1302730"/>
    <lineage>
        <taxon>Bacteria</taxon>
        <taxon>Pseudomonadati</taxon>
        <taxon>Balneolota</taxon>
        <taxon>Balneolia</taxon>
        <taxon>Balneolales</taxon>
        <taxon>Balneolaceae</taxon>
        <taxon>Gracilimonas</taxon>
    </lineage>
</organism>
<evidence type="ECO:0000259" key="10">
    <source>
        <dbReference type="Pfam" id="PF22640"/>
    </source>
</evidence>
<evidence type="ECO:0000313" key="11">
    <source>
        <dbReference type="EMBL" id="SMO61809.1"/>
    </source>
</evidence>
<proteinExistence type="inferred from homology"/>
<dbReference type="AlphaFoldDB" id="A0A521CQR3"/>
<dbReference type="CDD" id="cd02509">
    <property type="entry name" value="GDP-M1P_Guanylyltransferase"/>
    <property type="match status" value="1"/>
</dbReference>
<gene>
    <name evidence="11" type="ORF">SAMN06265219_10675</name>
</gene>
<sequence length="395" mass="44324">MQDRVKNQVLALHMLRIPVNLSSKIKRVQTQRYIMVYAVIMAGGSGTRFWPKSTKKLPKQFLSLFGEGTMIQNTVHRIEELIPQERTLVITNDNYTDIVKEQLPGVPDQNIVGEPVAKNTAPCVAIAAQMLHKKDPEAVMVVLPADHHITNPEAFNEILKSAIEKAKSGKNLVTIGINPDRPETGYGYIHADDALKESYNGHEVHPVKAFKEKPDLETAKEFVASGDYFWNSGMFIWSADTILQEFEAHLPKMYEQVQESRSGLYEENHEEAINTFYHACESVSIDYGIMEDAKEVFVVPGEFGWNDVGSWTAAYELADKTKDGHVVNADQATFSESKNVYVSSDSGKMISVVGLEDVAVVETDDAILVCKLDKAQNVKDIVQQLKDKEEFRKFL</sequence>
<comment type="similarity">
    <text evidence="1">Belongs to the mannose-6-phosphate isomerase type 2 family.</text>
</comment>
<dbReference type="Pfam" id="PF22640">
    <property type="entry name" value="ManC_GMP_beta-helix"/>
    <property type="match status" value="1"/>
</dbReference>
<evidence type="ECO:0000256" key="1">
    <source>
        <dbReference type="ARBA" id="ARBA00006115"/>
    </source>
</evidence>
<dbReference type="FunFam" id="3.90.550.10:FF:000046">
    <property type="entry name" value="Mannose-1-phosphate guanylyltransferase (GDP)"/>
    <property type="match status" value="1"/>
</dbReference>
<keyword evidence="12" id="KW-1185">Reference proteome</keyword>
<dbReference type="SUPFAM" id="SSF53448">
    <property type="entry name" value="Nucleotide-diphospho-sugar transferases"/>
    <property type="match status" value="1"/>
</dbReference>
<keyword evidence="8" id="KW-0812">Transmembrane</keyword>
<dbReference type="EC" id="2.7.7.13" evidence="2"/>
<dbReference type="InterPro" id="IPR029044">
    <property type="entry name" value="Nucleotide-diphossugar_trans"/>
</dbReference>
<dbReference type="InterPro" id="IPR051161">
    <property type="entry name" value="Mannose-6P_isomerase_type2"/>
</dbReference>
<keyword evidence="6" id="KW-0342">GTP-binding</keyword>
<dbReference type="SUPFAM" id="SSF159283">
    <property type="entry name" value="Guanosine diphospho-D-mannose pyrophosphorylase/mannose-6-phosphate isomerase linker domain"/>
    <property type="match status" value="1"/>
</dbReference>
<keyword evidence="5" id="KW-0547">Nucleotide-binding</keyword>
<dbReference type="InterPro" id="IPR054566">
    <property type="entry name" value="ManC/GMP-like_b-helix"/>
</dbReference>
<dbReference type="Proteomes" id="UP000317557">
    <property type="component" value="Unassembled WGS sequence"/>
</dbReference>
<dbReference type="GO" id="GO:0005525">
    <property type="term" value="F:GTP binding"/>
    <property type="evidence" value="ECO:0007669"/>
    <property type="project" value="UniProtKB-KW"/>
</dbReference>
<keyword evidence="8" id="KW-0472">Membrane</keyword>
<protein>
    <recommendedName>
        <fullName evidence="2">mannose-1-phosphate guanylyltransferase</fullName>
        <ecNumber evidence="2">2.7.7.13</ecNumber>
    </recommendedName>
</protein>
<evidence type="ECO:0000256" key="8">
    <source>
        <dbReference type="SAM" id="Phobius"/>
    </source>
</evidence>
<dbReference type="InterPro" id="IPR049577">
    <property type="entry name" value="GMPP_N"/>
</dbReference>
<evidence type="ECO:0000259" key="9">
    <source>
        <dbReference type="Pfam" id="PF00483"/>
    </source>
</evidence>
<dbReference type="GO" id="GO:0009298">
    <property type="term" value="P:GDP-mannose biosynthetic process"/>
    <property type="evidence" value="ECO:0007669"/>
    <property type="project" value="TreeGrafter"/>
</dbReference>
<dbReference type="PANTHER" id="PTHR46390:SF1">
    <property type="entry name" value="MANNOSE-1-PHOSPHATE GUANYLYLTRANSFERASE"/>
    <property type="match status" value="1"/>
</dbReference>
<evidence type="ECO:0000256" key="2">
    <source>
        <dbReference type="ARBA" id="ARBA00012387"/>
    </source>
</evidence>
<accession>A0A521CQR3</accession>
<evidence type="ECO:0000256" key="7">
    <source>
        <dbReference type="ARBA" id="ARBA00047343"/>
    </source>
</evidence>
<dbReference type="EMBL" id="FXTP01000006">
    <property type="protein sequence ID" value="SMO61809.1"/>
    <property type="molecule type" value="Genomic_DNA"/>
</dbReference>
<dbReference type="GO" id="GO:0004475">
    <property type="term" value="F:mannose-1-phosphate guanylyltransferase (GTP) activity"/>
    <property type="evidence" value="ECO:0007669"/>
    <property type="project" value="UniProtKB-EC"/>
</dbReference>
<evidence type="ECO:0000256" key="5">
    <source>
        <dbReference type="ARBA" id="ARBA00022741"/>
    </source>
</evidence>
<evidence type="ECO:0000256" key="6">
    <source>
        <dbReference type="ARBA" id="ARBA00023134"/>
    </source>
</evidence>
<dbReference type="InterPro" id="IPR005835">
    <property type="entry name" value="NTP_transferase_dom"/>
</dbReference>